<dbReference type="EMBL" id="JANAVB010037414">
    <property type="protein sequence ID" value="KAJ6802416.1"/>
    <property type="molecule type" value="Genomic_DNA"/>
</dbReference>
<feature type="region of interest" description="Disordered" evidence="1">
    <location>
        <begin position="1"/>
        <end position="44"/>
    </location>
</feature>
<proteinExistence type="predicted"/>
<feature type="compositionally biased region" description="Basic and acidic residues" evidence="1">
    <location>
        <begin position="19"/>
        <end position="44"/>
    </location>
</feature>
<reference evidence="2" key="1">
    <citation type="journal article" date="2023" name="GigaByte">
        <title>Genome assembly of the bearded iris, Iris pallida Lam.</title>
        <authorList>
            <person name="Bruccoleri R.E."/>
            <person name="Oakeley E.J."/>
            <person name="Faust A.M.E."/>
            <person name="Altorfer M."/>
            <person name="Dessus-Babus S."/>
            <person name="Burckhardt D."/>
            <person name="Oertli M."/>
            <person name="Naumann U."/>
            <person name="Petersen F."/>
            <person name="Wong J."/>
        </authorList>
    </citation>
    <scope>NUCLEOTIDE SEQUENCE</scope>
    <source>
        <strain evidence="2">GSM-AAB239-AS_SAM_17_03QT</strain>
    </source>
</reference>
<keyword evidence="2" id="KW-0675">Receptor</keyword>
<name>A0AAX6EEG0_IRIPA</name>
<evidence type="ECO:0000256" key="1">
    <source>
        <dbReference type="SAM" id="MobiDB-lite"/>
    </source>
</evidence>
<reference evidence="2" key="2">
    <citation type="submission" date="2023-04" db="EMBL/GenBank/DDBJ databases">
        <authorList>
            <person name="Bruccoleri R.E."/>
            <person name="Oakeley E.J."/>
            <person name="Faust A.-M."/>
            <person name="Dessus-Babus S."/>
            <person name="Altorfer M."/>
            <person name="Burckhardt D."/>
            <person name="Oertli M."/>
            <person name="Naumann U."/>
            <person name="Petersen F."/>
            <person name="Wong J."/>
        </authorList>
    </citation>
    <scope>NUCLEOTIDE SEQUENCE</scope>
    <source>
        <strain evidence="2">GSM-AAB239-AS_SAM_17_03QT</strain>
        <tissue evidence="2">Leaf</tissue>
    </source>
</reference>
<keyword evidence="2" id="KW-0808">Transferase</keyword>
<keyword evidence="2" id="KW-0418">Kinase</keyword>
<comment type="caution">
    <text evidence="2">The sequence shown here is derived from an EMBL/GenBank/DDBJ whole genome shotgun (WGS) entry which is preliminary data.</text>
</comment>
<evidence type="ECO:0000313" key="2">
    <source>
        <dbReference type="EMBL" id="KAJ6802416.1"/>
    </source>
</evidence>
<dbReference type="GO" id="GO:0016301">
    <property type="term" value="F:kinase activity"/>
    <property type="evidence" value="ECO:0007669"/>
    <property type="project" value="UniProtKB-KW"/>
</dbReference>
<protein>
    <submittedName>
        <fullName evidence="2">Proline-rich receptor-like protein kinase PERK13</fullName>
    </submittedName>
</protein>
<sequence length="203" mass="21983">MRGSRGPPVRLRLSARARGSPERSSAERARTEADEEWGGRRERVTEGFHGQGLRHRACGVGSVDRAGAGSLGKEPLARVVLDDRRRPRCGACRRWTVVGLRWRTVAAEAEEKTARAVVHLVADPSSGDSDLAQVVEEAHRARRSSEAAASQICEGRGTSVTGTPEIESPRLAAYGRALRRISGDVDMDGGTIRVGCVRHELDL</sequence>
<keyword evidence="3" id="KW-1185">Reference proteome</keyword>
<organism evidence="2 3">
    <name type="scientific">Iris pallida</name>
    <name type="common">Sweet iris</name>
    <dbReference type="NCBI Taxonomy" id="29817"/>
    <lineage>
        <taxon>Eukaryota</taxon>
        <taxon>Viridiplantae</taxon>
        <taxon>Streptophyta</taxon>
        <taxon>Embryophyta</taxon>
        <taxon>Tracheophyta</taxon>
        <taxon>Spermatophyta</taxon>
        <taxon>Magnoliopsida</taxon>
        <taxon>Liliopsida</taxon>
        <taxon>Asparagales</taxon>
        <taxon>Iridaceae</taxon>
        <taxon>Iridoideae</taxon>
        <taxon>Irideae</taxon>
        <taxon>Iris</taxon>
    </lineage>
</organism>
<accession>A0AAX6EEG0</accession>
<feature type="region of interest" description="Disordered" evidence="1">
    <location>
        <begin position="143"/>
        <end position="165"/>
    </location>
</feature>
<gene>
    <name evidence="2" type="ORF">M6B38_193435</name>
</gene>
<evidence type="ECO:0000313" key="3">
    <source>
        <dbReference type="Proteomes" id="UP001140949"/>
    </source>
</evidence>
<dbReference type="AlphaFoldDB" id="A0AAX6EEG0"/>
<dbReference type="Proteomes" id="UP001140949">
    <property type="component" value="Unassembled WGS sequence"/>
</dbReference>